<evidence type="ECO:0000313" key="1">
    <source>
        <dbReference type="EMBL" id="AOR76779.1"/>
    </source>
</evidence>
<keyword evidence="2" id="KW-1185">Reference proteome</keyword>
<reference evidence="2" key="1">
    <citation type="journal article" date="2017" name="J. Biotechnol.">
        <title>Complete genome sequence of Novosphingobium resinovorum SA1, a versatile xenobiotic-degrading bacterium capable of utilizing sulfanilic acid.</title>
        <authorList>
            <person name="Hegedus B."/>
            <person name="Kos P.B."/>
            <person name="Balint B."/>
            <person name="Maroti G."/>
            <person name="Gan H.M."/>
            <person name="Perei K."/>
            <person name="Rakhely G."/>
        </authorList>
    </citation>
    <scope>NUCLEOTIDE SEQUENCE [LARGE SCALE GENOMIC DNA]</scope>
    <source>
        <strain evidence="2">SA1</strain>
    </source>
</reference>
<organism evidence="1 2">
    <name type="scientific">Novosphingobium resinovorum</name>
    <dbReference type="NCBI Taxonomy" id="158500"/>
    <lineage>
        <taxon>Bacteria</taxon>
        <taxon>Pseudomonadati</taxon>
        <taxon>Pseudomonadota</taxon>
        <taxon>Alphaproteobacteria</taxon>
        <taxon>Sphingomonadales</taxon>
        <taxon>Sphingomonadaceae</taxon>
        <taxon>Novosphingobium</taxon>
    </lineage>
</organism>
<dbReference type="Proteomes" id="UP000094626">
    <property type="component" value="Chromosome"/>
</dbReference>
<dbReference type="KEGG" id="nre:BES08_08475"/>
<gene>
    <name evidence="1" type="ORF">BES08_08475</name>
</gene>
<dbReference type="EMBL" id="CP017075">
    <property type="protein sequence ID" value="AOR76779.1"/>
    <property type="molecule type" value="Genomic_DNA"/>
</dbReference>
<protein>
    <submittedName>
        <fullName evidence="1">Uncharacterized protein</fullName>
    </submittedName>
</protein>
<evidence type="ECO:0000313" key="2">
    <source>
        <dbReference type="Proteomes" id="UP000094626"/>
    </source>
</evidence>
<accession>A0A1D8A3U0</accession>
<proteinExistence type="predicted"/>
<name>A0A1D8A3U0_9SPHN</name>
<sequence>MSGGAISRGHPLLALLALLGGWVGGRAATWEPLVSKAAPAVVAGSEVGLGLQSLPSYAGDDPRAYDIAPDFGVGRPAVRYVMTYSAPAAPAVSSGISALSIMPHLREDFGALQPLPRFYAPDVPGTVAAPQPTGLPIVPWRPRRWSMDAWALMRRDSSGAPASPGAIPGIYGASQAGGVLRYRLALASRHRPTVYLRSTSTTGQIRETTAAVGLSARPITALPVVAALEGRMTDQMGQRRIQGAAMAITELPLFPLLAGFRGEAYAQAGYVAGRYATMFADGQFRADRGLLTVRAADVRIGGGLWGGAQKGAARLDAGPTASVAMPLGRGIDGRVAVDWRFRLAGDAVPGSGPALTLSAGF</sequence>
<dbReference type="OrthoDB" id="7427399at2"/>
<dbReference type="AlphaFoldDB" id="A0A1D8A3U0"/>